<evidence type="ECO:0008006" key="3">
    <source>
        <dbReference type="Google" id="ProtNLM"/>
    </source>
</evidence>
<evidence type="ECO:0000313" key="2">
    <source>
        <dbReference type="Proteomes" id="UP000565715"/>
    </source>
</evidence>
<dbReference type="SUPFAM" id="SSF48498">
    <property type="entry name" value="Tetracyclin repressor-like, C-terminal domain"/>
    <property type="match status" value="1"/>
</dbReference>
<dbReference type="InterPro" id="IPR036271">
    <property type="entry name" value="Tet_transcr_reg_TetR-rel_C_sf"/>
</dbReference>
<dbReference type="Gene3D" id="1.10.357.10">
    <property type="entry name" value="Tetracycline Repressor, domain 2"/>
    <property type="match status" value="1"/>
</dbReference>
<comment type="caution">
    <text evidence="1">The sequence shown here is derived from an EMBL/GenBank/DDBJ whole genome shotgun (WGS) entry which is preliminary data.</text>
</comment>
<accession>A0A846XQQ2</accession>
<dbReference type="AlphaFoldDB" id="A0A846XQQ2"/>
<keyword evidence="2" id="KW-1185">Reference proteome</keyword>
<dbReference type="InterPro" id="IPR009057">
    <property type="entry name" value="Homeodomain-like_sf"/>
</dbReference>
<reference evidence="1 2" key="1">
    <citation type="submission" date="2020-04" db="EMBL/GenBank/DDBJ databases">
        <title>MicrobeNet Type strains.</title>
        <authorList>
            <person name="Nicholson A.C."/>
        </authorList>
    </citation>
    <scope>NUCLEOTIDE SEQUENCE [LARGE SCALE GENOMIC DNA]</scope>
    <source>
        <strain evidence="1 2">DSM 45078</strain>
    </source>
</reference>
<dbReference type="Proteomes" id="UP000565715">
    <property type="component" value="Unassembled WGS sequence"/>
</dbReference>
<dbReference type="RefSeq" id="WP_068041222.1">
    <property type="nucleotide sequence ID" value="NZ_JAAXOO010000008.1"/>
</dbReference>
<proteinExistence type="predicted"/>
<protein>
    <recommendedName>
        <fullName evidence="3">TetR family transcriptional regulator</fullName>
    </recommendedName>
</protein>
<name>A0A846XQQ2_9NOCA</name>
<sequence>MTSEREAALDAILELIATRGVGETTPRRVADRSGVDGKTLRLLYGDRYGMLMTAAKTLELRRDRLLTAAEAAHPPTTVASRRNYLEAVARALLLGLADHRDLLVRTELIANARLVGGLDAETRGLGEHERAIVAEALERVGTADIEIETERLVTLLSGLAFELVYPHGAREGTADRVLRHHIASIVH</sequence>
<gene>
    <name evidence="1" type="ORF">HGA13_29010</name>
</gene>
<organism evidence="1 2">
    <name type="scientific">Nocardia speluncae</name>
    <dbReference type="NCBI Taxonomy" id="419477"/>
    <lineage>
        <taxon>Bacteria</taxon>
        <taxon>Bacillati</taxon>
        <taxon>Actinomycetota</taxon>
        <taxon>Actinomycetes</taxon>
        <taxon>Mycobacteriales</taxon>
        <taxon>Nocardiaceae</taxon>
        <taxon>Nocardia</taxon>
    </lineage>
</organism>
<dbReference type="EMBL" id="JAAXOO010000008">
    <property type="protein sequence ID" value="NKY37080.1"/>
    <property type="molecule type" value="Genomic_DNA"/>
</dbReference>
<dbReference type="SUPFAM" id="SSF46689">
    <property type="entry name" value="Homeodomain-like"/>
    <property type="match status" value="1"/>
</dbReference>
<evidence type="ECO:0000313" key="1">
    <source>
        <dbReference type="EMBL" id="NKY37080.1"/>
    </source>
</evidence>